<evidence type="ECO:0008006" key="2">
    <source>
        <dbReference type="Google" id="ProtNLM"/>
    </source>
</evidence>
<dbReference type="InterPro" id="IPR029044">
    <property type="entry name" value="Nucleotide-diphossugar_trans"/>
</dbReference>
<proteinExistence type="predicted"/>
<dbReference type="AlphaFoldDB" id="A0A645BLF5"/>
<dbReference type="Gene3D" id="3.90.550.10">
    <property type="entry name" value="Spore Coat Polysaccharide Biosynthesis Protein SpsA, Chain A"/>
    <property type="match status" value="1"/>
</dbReference>
<name>A0A645BLF5_9ZZZZ</name>
<protein>
    <recommendedName>
        <fullName evidence="2">Glycosyltransferase 2-like domain-containing protein</fullName>
    </recommendedName>
</protein>
<dbReference type="EMBL" id="VSSQ01020994">
    <property type="protein sequence ID" value="MPM66299.1"/>
    <property type="molecule type" value="Genomic_DNA"/>
</dbReference>
<sequence length="230" mass="27714">MPEKVEKIVGVFESDKKVGMVFTNALVVDENLKPYPQKLWHYFGFDDTIQRIVRNGRFWTILGWNSYVTGATMAFHSRLRDMLYPFPKGWVHDEWITFVADLTSRIEMIPEPLIKYRRHSNQQIGVKIRERSAFVKWRHAIFPDGHRSRCKFRIERIGPIIERIMHFRDKLRDKKMVSELENYLAHWRFRFNLPKSLWKKHRLVQNELMSGRYRRYSGSGRIAIKDLFDI</sequence>
<gene>
    <name evidence="1" type="ORF">SDC9_113206</name>
</gene>
<evidence type="ECO:0000313" key="1">
    <source>
        <dbReference type="EMBL" id="MPM66299.1"/>
    </source>
</evidence>
<dbReference type="SUPFAM" id="SSF53448">
    <property type="entry name" value="Nucleotide-diphospho-sugar transferases"/>
    <property type="match status" value="1"/>
</dbReference>
<reference evidence="1" key="1">
    <citation type="submission" date="2019-08" db="EMBL/GenBank/DDBJ databases">
        <authorList>
            <person name="Kucharzyk K."/>
            <person name="Murdoch R.W."/>
            <person name="Higgins S."/>
            <person name="Loffler F."/>
        </authorList>
    </citation>
    <scope>NUCLEOTIDE SEQUENCE</scope>
</reference>
<comment type="caution">
    <text evidence="1">The sequence shown here is derived from an EMBL/GenBank/DDBJ whole genome shotgun (WGS) entry which is preliminary data.</text>
</comment>
<organism evidence="1">
    <name type="scientific">bioreactor metagenome</name>
    <dbReference type="NCBI Taxonomy" id="1076179"/>
    <lineage>
        <taxon>unclassified sequences</taxon>
        <taxon>metagenomes</taxon>
        <taxon>ecological metagenomes</taxon>
    </lineage>
</organism>
<accession>A0A645BLF5</accession>